<comment type="subcellular location">
    <subcellularLocation>
        <location evidence="1">Membrane</location>
    </subcellularLocation>
</comment>
<evidence type="ECO:0000256" key="2">
    <source>
        <dbReference type="ARBA" id="ARBA00022692"/>
    </source>
</evidence>
<dbReference type="PANTHER" id="PTHR12911">
    <property type="entry name" value="SAD1/UNC-84-LIKE PROTEIN-RELATED"/>
    <property type="match status" value="1"/>
</dbReference>
<evidence type="ECO:0000313" key="9">
    <source>
        <dbReference type="Proteomes" id="UP000298390"/>
    </source>
</evidence>
<dbReference type="STRING" id="34475.A0A4Y9YLV7"/>
<feature type="transmembrane region" description="Helical" evidence="6">
    <location>
        <begin position="67"/>
        <end position="86"/>
    </location>
</feature>
<dbReference type="Gene3D" id="2.60.120.260">
    <property type="entry name" value="Galactose-binding domain-like"/>
    <property type="match status" value="1"/>
</dbReference>
<evidence type="ECO:0000256" key="3">
    <source>
        <dbReference type="ARBA" id="ARBA00022989"/>
    </source>
</evidence>
<comment type="caution">
    <text evidence="8">The sequence shown here is derived from an EMBL/GenBank/DDBJ whole genome shotgun (WGS) entry which is preliminary data.</text>
</comment>
<keyword evidence="4 6" id="KW-0472">Membrane</keyword>
<reference evidence="8 9" key="1">
    <citation type="submission" date="2019-01" db="EMBL/GenBank/DDBJ databases">
        <title>Genome sequencing of the rare red list fungi Fomitopsis rosea.</title>
        <authorList>
            <person name="Buettner E."/>
            <person name="Kellner H."/>
        </authorList>
    </citation>
    <scope>NUCLEOTIDE SEQUENCE [LARGE SCALE GENOMIC DNA]</scope>
    <source>
        <strain evidence="8 9">DSM 105464</strain>
    </source>
</reference>
<evidence type="ECO:0000256" key="5">
    <source>
        <dbReference type="SAM" id="MobiDB-lite"/>
    </source>
</evidence>
<dbReference type="InterPro" id="IPR045119">
    <property type="entry name" value="SUN1-5"/>
</dbReference>
<name>A0A4Y9YLV7_9APHY</name>
<keyword evidence="3 6" id="KW-1133">Transmembrane helix</keyword>
<feature type="domain" description="SUN" evidence="7">
    <location>
        <begin position="129"/>
        <end position="324"/>
    </location>
</feature>
<dbReference type="Pfam" id="PF07738">
    <property type="entry name" value="Sad1_UNC"/>
    <property type="match status" value="2"/>
</dbReference>
<gene>
    <name evidence="8" type="ORF">EVJ58_g3839</name>
</gene>
<sequence length="324" mass="35605">MRNTDSPYNADRFLYREDSAVWPTGDAEPPSHKLVRFASTNSVSSENAESLSAQPERQPRRGSSFPLIYIVLAFGLLALAVALQIAQGADIHMRDFLSILPNISKPYAPLTPALRQAVEEIIAEHIKAHARANRGRRDFALRAAGGRIAPDLTTGCGGWFSWGCESPSIAIDDDVRVGKCWNIRSLPAQLAIVLPEIIFPSHVTVEHLPREVAPVIGDAPRNLTLWGIVDGKSNTALFEALRHADPDSEALDRRPPHIASKHLYAPLVSFTYDIDGEDPVQTFEVSETMRAAKISFAVFVLEVHSNWGGSSTCLYRVRIHGTVV</sequence>
<dbReference type="GO" id="GO:0034993">
    <property type="term" value="C:meiotic nuclear membrane microtubule tethering complex"/>
    <property type="evidence" value="ECO:0007669"/>
    <property type="project" value="TreeGrafter"/>
</dbReference>
<dbReference type="EMBL" id="SEKV01000165">
    <property type="protein sequence ID" value="TFY62461.1"/>
    <property type="molecule type" value="Genomic_DNA"/>
</dbReference>
<dbReference type="PROSITE" id="PS51469">
    <property type="entry name" value="SUN"/>
    <property type="match status" value="1"/>
</dbReference>
<dbReference type="Proteomes" id="UP000298390">
    <property type="component" value="Unassembled WGS sequence"/>
</dbReference>
<accession>A0A4Y9YLV7</accession>
<evidence type="ECO:0000259" key="7">
    <source>
        <dbReference type="PROSITE" id="PS51469"/>
    </source>
</evidence>
<organism evidence="8 9">
    <name type="scientific">Rhodofomes roseus</name>
    <dbReference type="NCBI Taxonomy" id="34475"/>
    <lineage>
        <taxon>Eukaryota</taxon>
        <taxon>Fungi</taxon>
        <taxon>Dikarya</taxon>
        <taxon>Basidiomycota</taxon>
        <taxon>Agaricomycotina</taxon>
        <taxon>Agaricomycetes</taxon>
        <taxon>Polyporales</taxon>
        <taxon>Rhodofomes</taxon>
    </lineage>
</organism>
<feature type="region of interest" description="Disordered" evidence="5">
    <location>
        <begin position="21"/>
        <end position="40"/>
    </location>
</feature>
<dbReference type="AlphaFoldDB" id="A0A4Y9YLV7"/>
<protein>
    <recommendedName>
        <fullName evidence="7">SUN domain-containing protein</fullName>
    </recommendedName>
</protein>
<dbReference type="GO" id="GO:0043495">
    <property type="term" value="F:protein-membrane adaptor activity"/>
    <property type="evidence" value="ECO:0007669"/>
    <property type="project" value="TreeGrafter"/>
</dbReference>
<dbReference type="PANTHER" id="PTHR12911:SF8">
    <property type="entry name" value="KLAROID PROTEIN-RELATED"/>
    <property type="match status" value="1"/>
</dbReference>
<evidence type="ECO:0000256" key="1">
    <source>
        <dbReference type="ARBA" id="ARBA00004370"/>
    </source>
</evidence>
<dbReference type="InterPro" id="IPR012919">
    <property type="entry name" value="SUN_dom"/>
</dbReference>
<evidence type="ECO:0000313" key="8">
    <source>
        <dbReference type="EMBL" id="TFY62461.1"/>
    </source>
</evidence>
<keyword evidence="2 6" id="KW-0812">Transmembrane</keyword>
<evidence type="ECO:0000256" key="4">
    <source>
        <dbReference type="ARBA" id="ARBA00023136"/>
    </source>
</evidence>
<proteinExistence type="predicted"/>
<evidence type="ECO:0000256" key="6">
    <source>
        <dbReference type="SAM" id="Phobius"/>
    </source>
</evidence>